<reference evidence="8" key="1">
    <citation type="journal article" date="2013" name="Mol. Biol. Evol.">
        <title>Mitochondrial DNA of Clathrina clathrus (Calcarea, Calcinea): Six Linear Chromosomes, Fragmented rRNAs, tRNA Editing, and a Novel Genetic Code.</title>
        <authorList>
            <person name="Lavrov D.V."/>
            <person name="Pett W."/>
            <person name="Voigt O."/>
            <person name="Worheide G."/>
            <person name="Forget L."/>
            <person name="Lang B.F."/>
            <person name="Kayal E."/>
        </authorList>
    </citation>
    <scope>NUCLEOTIDE SEQUENCE</scope>
</reference>
<feature type="transmembrane region" description="Helical" evidence="5">
    <location>
        <begin position="126"/>
        <end position="159"/>
    </location>
</feature>
<feature type="domain" description="NADH:quinone oxidoreductase/Mrp antiporter transmembrane" evidence="7">
    <location>
        <begin position="207"/>
        <end position="418"/>
    </location>
</feature>
<evidence type="ECO:0000259" key="7">
    <source>
        <dbReference type="Pfam" id="PF00361"/>
    </source>
</evidence>
<dbReference type="PANTHER" id="PTHR43507">
    <property type="entry name" value="NADH-UBIQUINONE OXIDOREDUCTASE CHAIN 4"/>
    <property type="match status" value="1"/>
</dbReference>
<keyword evidence="5" id="KW-0830">Ubiquinone</keyword>
<feature type="transmembrane region" description="Helical" evidence="5">
    <location>
        <begin position="242"/>
        <end position="265"/>
    </location>
</feature>
<keyword evidence="5" id="KW-0472">Membrane</keyword>
<dbReference type="PRINTS" id="PR01437">
    <property type="entry name" value="NUOXDRDTASE4"/>
</dbReference>
<keyword evidence="5" id="KW-0813">Transport</keyword>
<keyword evidence="5" id="KW-0520">NAD</keyword>
<keyword evidence="5" id="KW-0679">Respiratory chain</keyword>
<comment type="catalytic activity">
    <reaction evidence="4 5">
        <text>a ubiquinone + NADH + 5 H(+)(in) = a ubiquinol + NAD(+) + 4 H(+)(out)</text>
        <dbReference type="Rhea" id="RHEA:29091"/>
        <dbReference type="Rhea" id="RHEA-COMP:9565"/>
        <dbReference type="Rhea" id="RHEA-COMP:9566"/>
        <dbReference type="ChEBI" id="CHEBI:15378"/>
        <dbReference type="ChEBI" id="CHEBI:16389"/>
        <dbReference type="ChEBI" id="CHEBI:17976"/>
        <dbReference type="ChEBI" id="CHEBI:57540"/>
        <dbReference type="ChEBI" id="CHEBI:57945"/>
        <dbReference type="EC" id="7.1.1.2"/>
    </reaction>
</comment>
<organism evidence="8">
    <name type="scientific">Clathrina clathrus</name>
    <name type="common">Mediterranean sponge</name>
    <dbReference type="NCBI Taxonomy" id="1031547"/>
    <lineage>
        <taxon>Eukaryota</taxon>
        <taxon>Metazoa</taxon>
        <taxon>Porifera</taxon>
        <taxon>Calcarea</taxon>
        <taxon>Calcinea</taxon>
        <taxon>Clathrinida</taxon>
        <taxon>Clathrinidae</taxon>
        <taxon>Clathrina</taxon>
    </lineage>
</organism>
<keyword evidence="5 8" id="KW-0496">Mitochondrion</keyword>
<dbReference type="EMBL" id="JX996195">
    <property type="protein sequence ID" value="AGB07385.1"/>
    <property type="molecule type" value="Genomic_DNA"/>
</dbReference>
<evidence type="ECO:0000256" key="6">
    <source>
        <dbReference type="SAM" id="SignalP"/>
    </source>
</evidence>
<gene>
    <name evidence="8" type="primary">nad4</name>
</gene>
<comment type="subcellular location">
    <subcellularLocation>
        <location evidence="5">Mitochondrion membrane</location>
        <topology evidence="5">Multi-pass membrane protein</topology>
    </subcellularLocation>
</comment>
<dbReference type="GO" id="GO:0003954">
    <property type="term" value="F:NADH dehydrogenase activity"/>
    <property type="evidence" value="ECO:0007669"/>
    <property type="project" value="TreeGrafter"/>
</dbReference>
<dbReference type="InterPro" id="IPR003918">
    <property type="entry name" value="NADH_UbQ_OxRdtase"/>
</dbReference>
<accession>L0HSN4</accession>
<feature type="transmembrane region" description="Helical" evidence="5">
    <location>
        <begin position="369"/>
        <end position="391"/>
    </location>
</feature>
<keyword evidence="5" id="KW-1133">Transmembrane helix</keyword>
<protein>
    <recommendedName>
        <fullName evidence="3 5">NADH-ubiquinone oxidoreductase chain 4</fullName>
        <ecNumber evidence="2 5">7.1.1.2</ecNumber>
    </recommendedName>
</protein>
<feature type="transmembrane region" description="Helical" evidence="5">
    <location>
        <begin position="94"/>
        <end position="114"/>
    </location>
</feature>
<keyword evidence="5" id="KW-0249">Electron transport</keyword>
<keyword evidence="5" id="KW-0812">Transmembrane</keyword>
<dbReference type="InterPro" id="IPR001750">
    <property type="entry name" value="ND/Mrp_TM"/>
</dbReference>
<dbReference type="EC" id="7.1.1.2" evidence="2 5"/>
<dbReference type="Pfam" id="PF00361">
    <property type="entry name" value="Proton_antipo_M"/>
    <property type="match status" value="2"/>
</dbReference>
<dbReference type="GO" id="GO:0008137">
    <property type="term" value="F:NADH dehydrogenase (ubiquinone) activity"/>
    <property type="evidence" value="ECO:0007669"/>
    <property type="project" value="UniProtKB-UniRule"/>
</dbReference>
<keyword evidence="6" id="KW-0732">Signal</keyword>
<comment type="similarity">
    <text evidence="1 5">Belongs to the complex I subunit 4 family.</text>
</comment>
<evidence type="ECO:0000256" key="3">
    <source>
        <dbReference type="ARBA" id="ARBA00021006"/>
    </source>
</evidence>
<sequence length="476" mass="54194">MIIMSFTLVLVVLCASGFWEESGTRLFEVWGLGSMNMDSISFRFILLTVWVMVLCMLVYKGWGSRHGFLKVEKGIVLVGLLVLLTLLFMTQDILYFYILFEIIVVPVYFLINIWGKREERRVASSYFFILTLVGSLVMLISLIQLQLILGGTLIPYVAFYVRFLLESEEIGLYALYREKPEFMDLGWFEDEMSLEFWLKLVSMGKGNSSLFIYNWILFGLLLGFAIKLPVYPFHIWLPQAHVEAPLIGSILLAGILLKIGGYGFIRFISPMLLWNLFYFLPICLCLGIFNVVYGGLNTLRQVDGKKLVAYSSVAHMGIVFVALLLKGDESVNASIYLMVAHGFVSSALFTVVTILYLRFNTRILHYWRGILMTSPIFVVLFFVLTLANIAFPTTVNFMGEFISFISIGQQSSLIFPIIALSLVLSGAYSIYFFNRVAYGQVSSYMSYARDVAWSELASMLYVKYFVVILGYSFLNL</sequence>
<evidence type="ECO:0000313" key="8">
    <source>
        <dbReference type="EMBL" id="AGB07385.1"/>
    </source>
</evidence>
<feature type="domain" description="NADH:quinone oxidoreductase/Mrp antiporter transmembrane" evidence="7">
    <location>
        <begin position="91"/>
        <end position="169"/>
    </location>
</feature>
<dbReference type="PANTHER" id="PTHR43507:SF1">
    <property type="entry name" value="NADH-UBIQUINONE OXIDOREDUCTASE CHAIN 4"/>
    <property type="match status" value="1"/>
</dbReference>
<feature type="signal peptide" evidence="6">
    <location>
        <begin position="1"/>
        <end position="17"/>
    </location>
</feature>
<feature type="transmembrane region" description="Helical" evidence="5">
    <location>
        <begin position="41"/>
        <end position="59"/>
    </location>
</feature>
<dbReference type="GO" id="GO:0031966">
    <property type="term" value="C:mitochondrial membrane"/>
    <property type="evidence" value="ECO:0007669"/>
    <property type="project" value="UniProtKB-SubCell"/>
</dbReference>
<evidence type="ECO:0000256" key="1">
    <source>
        <dbReference type="ARBA" id="ARBA00009025"/>
    </source>
</evidence>
<feature type="transmembrane region" description="Helical" evidence="5">
    <location>
        <begin position="333"/>
        <end position="357"/>
    </location>
</feature>
<feature type="chain" id="PRO_5003943539" description="NADH-ubiquinone oxidoreductase chain 4" evidence="6">
    <location>
        <begin position="18"/>
        <end position="476"/>
    </location>
</feature>
<evidence type="ECO:0000256" key="4">
    <source>
        <dbReference type="ARBA" id="ARBA00049551"/>
    </source>
</evidence>
<dbReference type="AlphaFoldDB" id="L0HSN4"/>
<comment type="function">
    <text evidence="5">Core subunit of the mitochondrial membrane respiratory chain NADH dehydrogenase (Complex I) which catalyzes electron transfer from NADH through the respiratory chain, using ubiquinone as an electron acceptor. Essential for the catalytic activity and assembly of complex I.</text>
</comment>
<feature type="transmembrane region" description="Helical" evidence="5">
    <location>
        <begin position="271"/>
        <end position="295"/>
    </location>
</feature>
<feature type="transmembrane region" description="Helical" evidence="5">
    <location>
        <begin position="453"/>
        <end position="474"/>
    </location>
</feature>
<proteinExistence type="inferred from homology"/>
<evidence type="ECO:0000256" key="2">
    <source>
        <dbReference type="ARBA" id="ARBA00012944"/>
    </source>
</evidence>
<dbReference type="GO" id="GO:0048039">
    <property type="term" value="F:ubiquinone binding"/>
    <property type="evidence" value="ECO:0007669"/>
    <property type="project" value="TreeGrafter"/>
</dbReference>
<name>L0HSN4_CLACL</name>
<dbReference type="GO" id="GO:0015990">
    <property type="term" value="P:electron transport coupled proton transport"/>
    <property type="evidence" value="ECO:0007669"/>
    <property type="project" value="TreeGrafter"/>
</dbReference>
<geneLocation type="mitochondrion" evidence="8"/>
<feature type="transmembrane region" description="Helical" evidence="5">
    <location>
        <begin position="210"/>
        <end position="230"/>
    </location>
</feature>
<feature type="transmembrane region" description="Helical" evidence="5">
    <location>
        <begin position="307"/>
        <end position="327"/>
    </location>
</feature>
<evidence type="ECO:0000256" key="5">
    <source>
        <dbReference type="RuleBase" id="RU003297"/>
    </source>
</evidence>
<feature type="transmembrane region" description="Helical" evidence="5">
    <location>
        <begin position="411"/>
        <end position="433"/>
    </location>
</feature>
<dbReference type="GO" id="GO:0042773">
    <property type="term" value="P:ATP synthesis coupled electron transport"/>
    <property type="evidence" value="ECO:0007669"/>
    <property type="project" value="InterPro"/>
</dbReference>
<feature type="transmembrane region" description="Helical" evidence="5">
    <location>
        <begin position="71"/>
        <end position="88"/>
    </location>
</feature>